<dbReference type="Pfam" id="PF13335">
    <property type="entry name" value="Mg_chelatase_C"/>
    <property type="match status" value="1"/>
</dbReference>
<dbReference type="Proteomes" id="UP000254664">
    <property type="component" value="Unassembled WGS sequence"/>
</dbReference>
<dbReference type="AlphaFoldDB" id="A0A381JA64"/>
<evidence type="ECO:0000259" key="2">
    <source>
        <dbReference type="SMART" id="SM00382"/>
    </source>
</evidence>
<name>A0A381JA64_9CLOT</name>
<dbReference type="SUPFAM" id="SSF52540">
    <property type="entry name" value="P-loop containing nucleoside triphosphate hydrolases"/>
    <property type="match status" value="1"/>
</dbReference>
<keyword evidence="4" id="KW-1185">Reference proteome</keyword>
<dbReference type="GO" id="GO:0005524">
    <property type="term" value="F:ATP binding"/>
    <property type="evidence" value="ECO:0007669"/>
    <property type="project" value="InterPro"/>
</dbReference>
<proteinExistence type="inferred from homology"/>
<dbReference type="RefSeq" id="WP_115641237.1">
    <property type="nucleotide sequence ID" value="NZ_UFWZ01000001.1"/>
</dbReference>
<evidence type="ECO:0000313" key="4">
    <source>
        <dbReference type="Proteomes" id="UP000254664"/>
    </source>
</evidence>
<dbReference type="InterPro" id="IPR014721">
    <property type="entry name" value="Ribsml_uS5_D2-typ_fold_subgr"/>
</dbReference>
<dbReference type="OrthoDB" id="9813147at2"/>
<dbReference type="EMBL" id="UFWZ01000001">
    <property type="protein sequence ID" value="SUY47262.1"/>
    <property type="molecule type" value="Genomic_DNA"/>
</dbReference>
<sequence>MAIKIYSAAYTGIKGFLVDVEVDISYGLPTFNIVGLGDTAIKESKDRVRTSIINSGYDFPVGRITVNLAPASIKKEGAVFDLPIALGILLASSQIIYEGIEEFVFMGELSLNGELRPVKGILPIILEAMNNGIKDFVMPYENINECMISKDIRAFPFKNLKEVIHFLTYKDMLPYKRCSDEKEENSIKPLEYDFDDVVGQESVKRVLEVAAAGFHNLILYGPPGSGKTMLAKRMPCILPGLTYDESVEVTKIYSVSGNLHKHQGLIKSRPFRNPHHSITKTALIGGGRDLKVGEITLAHNGVLFLDEVLEFNRGTLELLRQPLEDGNVTITRLTGSIDYPSKFIFIGSLNPCPCGFYLSHSEVKQCTCTEAERKRYLQKLSGPLLDRIDLFSFVPSLKYDDINKNNRSETLKSSKDIKARVAKAREIQTHRFKNRNIKCNSEMNKEYIKEYCKLDEDSSEILKTIYEKYGLSTRGYYKILKISRTIADLNGNKDITKNDIIESIQYRRFLKDII</sequence>
<comment type="similarity">
    <text evidence="1">Belongs to the Mg-chelatase subunits D/I family. ComM subfamily.</text>
</comment>
<accession>A0A381JA64</accession>
<dbReference type="InterPro" id="IPR003593">
    <property type="entry name" value="AAA+_ATPase"/>
</dbReference>
<organism evidence="3 4">
    <name type="scientific">Clostridium putrefaciens</name>
    <dbReference type="NCBI Taxonomy" id="99675"/>
    <lineage>
        <taxon>Bacteria</taxon>
        <taxon>Bacillati</taxon>
        <taxon>Bacillota</taxon>
        <taxon>Clostridia</taxon>
        <taxon>Eubacteriales</taxon>
        <taxon>Clostridiaceae</taxon>
        <taxon>Clostridium</taxon>
    </lineage>
</organism>
<gene>
    <name evidence="3" type="primary">comM_2</name>
    <name evidence="3" type="ORF">NCTC9836_01590</name>
</gene>
<evidence type="ECO:0000313" key="3">
    <source>
        <dbReference type="EMBL" id="SUY47262.1"/>
    </source>
</evidence>
<dbReference type="InterPro" id="IPR020568">
    <property type="entry name" value="Ribosomal_Su5_D2-typ_SF"/>
</dbReference>
<dbReference type="Pfam" id="PF13541">
    <property type="entry name" value="ChlI"/>
    <property type="match status" value="1"/>
</dbReference>
<evidence type="ECO:0000256" key="1">
    <source>
        <dbReference type="ARBA" id="ARBA00006354"/>
    </source>
</evidence>
<dbReference type="SMART" id="SM00382">
    <property type="entry name" value="AAA"/>
    <property type="match status" value="1"/>
</dbReference>
<dbReference type="CDD" id="cd00009">
    <property type="entry name" value="AAA"/>
    <property type="match status" value="1"/>
</dbReference>
<dbReference type="Gene3D" id="3.30.230.10">
    <property type="match status" value="1"/>
</dbReference>
<reference evidence="3 4" key="1">
    <citation type="submission" date="2018-06" db="EMBL/GenBank/DDBJ databases">
        <authorList>
            <consortium name="Pathogen Informatics"/>
            <person name="Doyle S."/>
        </authorList>
    </citation>
    <scope>NUCLEOTIDE SEQUENCE [LARGE SCALE GENOMIC DNA]</scope>
    <source>
        <strain evidence="3 4">NCTC9836</strain>
    </source>
</reference>
<dbReference type="PANTHER" id="PTHR32039:SF7">
    <property type="entry name" value="COMPETENCE PROTEIN COMM"/>
    <property type="match status" value="1"/>
</dbReference>
<feature type="domain" description="AAA+ ATPase" evidence="2">
    <location>
        <begin position="213"/>
        <end position="377"/>
    </location>
</feature>
<dbReference type="SUPFAM" id="SSF54211">
    <property type="entry name" value="Ribosomal protein S5 domain 2-like"/>
    <property type="match status" value="1"/>
</dbReference>
<protein>
    <submittedName>
        <fullName evidence="3">Putative Mg chelatase</fullName>
    </submittedName>
</protein>
<dbReference type="PANTHER" id="PTHR32039">
    <property type="entry name" value="MAGNESIUM-CHELATASE SUBUNIT CHLI"/>
    <property type="match status" value="1"/>
</dbReference>
<dbReference type="InterPro" id="IPR004482">
    <property type="entry name" value="Mg_chelat-rel"/>
</dbReference>
<dbReference type="InterPro" id="IPR025158">
    <property type="entry name" value="Mg_chelat-rel_C"/>
</dbReference>
<dbReference type="InterPro" id="IPR027417">
    <property type="entry name" value="P-loop_NTPase"/>
</dbReference>
<dbReference type="Pfam" id="PF01078">
    <property type="entry name" value="Mg_chelatase"/>
    <property type="match status" value="1"/>
</dbReference>
<dbReference type="NCBIfam" id="TIGR00368">
    <property type="entry name" value="YifB family Mg chelatase-like AAA ATPase"/>
    <property type="match status" value="1"/>
</dbReference>
<dbReference type="Gene3D" id="3.40.50.300">
    <property type="entry name" value="P-loop containing nucleotide triphosphate hydrolases"/>
    <property type="match status" value="1"/>
</dbReference>
<dbReference type="InterPro" id="IPR000523">
    <property type="entry name" value="Mg_chelatse_chII-like_cat_dom"/>
</dbReference>
<dbReference type="InterPro" id="IPR045006">
    <property type="entry name" value="CHLI-like"/>
</dbReference>